<sequence>MSAPLPDAPLPDAPPATADAPPGAGPRAVLALARFEARRLLLTAPVLLAFAGYALWIGWRTPSSWDGHPALQDVDRAAQGPPLLVGLAVLLGASLGVLRSHRHGTEEHFGVLPLTPWRRTVAHLLSVVPAALLTAVGVAVQFGWEALKPGAVGHGSPAELAVGPLSVLLFGAAGVLSARLARSPLAAPGLVVVLLGVVALGAGPDGTDGLSWLAPSVATGASTTFPSELLGRPAAWHVLYLAGLALTVALLAVFAAGGRTRAVSAGLALSLAAAVAGGTLQARGAAPSPELTAARERATLAPEKEQTCLRRGTTTYCAFPEWEPRTATWAAVVDRVRSRTGGPAREAPLLVRQRVEARYGPYDDSAIPPAEAPHQVTVGTSWGGNRVPEFSTAVAAVFVAGSESAGAELCDGRMVTVMWLSLSWQDDPVDALRRVRVDDSLSGPATVLAPTEPLSMTAAQTKVVRELLESPPPGVAERVREHWAELTAPGVTTAHAAGLLGASAPAPDEPTEEGEACEA</sequence>
<feature type="transmembrane region" description="Helical" evidence="2">
    <location>
        <begin position="40"/>
        <end position="59"/>
    </location>
</feature>
<feature type="compositionally biased region" description="Acidic residues" evidence="1">
    <location>
        <begin position="509"/>
        <end position="519"/>
    </location>
</feature>
<dbReference type="EMBL" id="JAGPNL010000013">
    <property type="protein sequence ID" value="MBQ0830798.1"/>
    <property type="molecule type" value="Genomic_DNA"/>
</dbReference>
<reference evidence="3" key="1">
    <citation type="submission" date="2021-04" db="EMBL/GenBank/DDBJ databases">
        <title>Genome seq and assembly of Streptomyces sp. RG38.</title>
        <authorList>
            <person name="Chhetri G."/>
        </authorList>
    </citation>
    <scope>NUCLEOTIDE SEQUENCE</scope>
    <source>
        <strain evidence="3">RG38</strain>
    </source>
</reference>
<evidence type="ECO:0000313" key="4">
    <source>
        <dbReference type="Proteomes" id="UP000677875"/>
    </source>
</evidence>
<feature type="transmembrane region" description="Helical" evidence="2">
    <location>
        <begin position="160"/>
        <end position="178"/>
    </location>
</feature>
<feature type="transmembrane region" description="Helical" evidence="2">
    <location>
        <begin position="185"/>
        <end position="203"/>
    </location>
</feature>
<keyword evidence="2" id="KW-1133">Transmembrane helix</keyword>
<dbReference type="AlphaFoldDB" id="A0A940XWG1"/>
<feature type="compositionally biased region" description="Pro residues" evidence="1">
    <location>
        <begin position="1"/>
        <end position="14"/>
    </location>
</feature>
<feature type="transmembrane region" description="Helical" evidence="2">
    <location>
        <begin position="79"/>
        <end position="99"/>
    </location>
</feature>
<evidence type="ECO:0000256" key="2">
    <source>
        <dbReference type="SAM" id="Phobius"/>
    </source>
</evidence>
<protein>
    <submittedName>
        <fullName evidence="3">ABC transporter permease</fullName>
    </submittedName>
</protein>
<dbReference type="RefSeq" id="WP_210876561.1">
    <property type="nucleotide sequence ID" value="NZ_JAGPNL010000013.1"/>
</dbReference>
<comment type="caution">
    <text evidence="3">The sequence shown here is derived from an EMBL/GenBank/DDBJ whole genome shotgun (WGS) entry which is preliminary data.</text>
</comment>
<feature type="transmembrane region" description="Helical" evidence="2">
    <location>
        <begin position="234"/>
        <end position="255"/>
    </location>
</feature>
<keyword evidence="2" id="KW-0812">Transmembrane</keyword>
<feature type="transmembrane region" description="Helical" evidence="2">
    <location>
        <begin position="262"/>
        <end position="280"/>
    </location>
</feature>
<proteinExistence type="predicted"/>
<keyword evidence="4" id="KW-1185">Reference proteome</keyword>
<evidence type="ECO:0000256" key="1">
    <source>
        <dbReference type="SAM" id="MobiDB-lite"/>
    </source>
</evidence>
<feature type="region of interest" description="Disordered" evidence="1">
    <location>
        <begin position="495"/>
        <end position="519"/>
    </location>
</feature>
<gene>
    <name evidence="3" type="ORF">J5Y05_30580</name>
</gene>
<dbReference type="Proteomes" id="UP000677875">
    <property type="component" value="Unassembled WGS sequence"/>
</dbReference>
<feature type="compositionally biased region" description="Low complexity" evidence="1">
    <location>
        <begin position="495"/>
        <end position="506"/>
    </location>
</feature>
<accession>A0A940XWG1</accession>
<feature type="region of interest" description="Disordered" evidence="1">
    <location>
        <begin position="1"/>
        <end position="23"/>
    </location>
</feature>
<keyword evidence="2" id="KW-0472">Membrane</keyword>
<feature type="transmembrane region" description="Helical" evidence="2">
    <location>
        <begin position="120"/>
        <end position="140"/>
    </location>
</feature>
<evidence type="ECO:0000313" key="3">
    <source>
        <dbReference type="EMBL" id="MBQ0830798.1"/>
    </source>
</evidence>
<name>A0A940XWG1_9ACTN</name>
<organism evidence="3 4">
    <name type="scientific">Streptomyces tagetis</name>
    <dbReference type="NCBI Taxonomy" id="2820809"/>
    <lineage>
        <taxon>Bacteria</taxon>
        <taxon>Bacillati</taxon>
        <taxon>Actinomycetota</taxon>
        <taxon>Actinomycetes</taxon>
        <taxon>Kitasatosporales</taxon>
        <taxon>Streptomycetaceae</taxon>
        <taxon>Streptomyces</taxon>
    </lineage>
</organism>